<evidence type="ECO:0000256" key="9">
    <source>
        <dbReference type="ARBA" id="ARBA00022763"/>
    </source>
</evidence>
<proteinExistence type="inferred from homology"/>
<evidence type="ECO:0000256" key="17">
    <source>
        <dbReference type="ARBA" id="ARBA00049244"/>
    </source>
</evidence>
<keyword evidence="10" id="KW-0863">Zinc-finger</keyword>
<evidence type="ECO:0000256" key="14">
    <source>
        <dbReference type="ARBA" id="ARBA00023204"/>
    </source>
</evidence>
<keyword evidence="9" id="KW-0227">DNA damage</keyword>
<dbReference type="PIRSF" id="PIRSF036603">
    <property type="entry name" value="DPol_eta"/>
    <property type="match status" value="1"/>
</dbReference>
<keyword evidence="13" id="KW-0832">Ubl conjugation</keyword>
<evidence type="ECO:0000256" key="13">
    <source>
        <dbReference type="ARBA" id="ARBA00022843"/>
    </source>
</evidence>
<dbReference type="PANTHER" id="PTHR45873:SF1">
    <property type="entry name" value="DNA POLYMERASE ETA"/>
    <property type="match status" value="1"/>
</dbReference>
<dbReference type="GO" id="GO:0009411">
    <property type="term" value="P:response to UV"/>
    <property type="evidence" value="ECO:0007669"/>
    <property type="project" value="UniProtKB-ARBA"/>
</dbReference>
<protein>
    <recommendedName>
        <fullName evidence="16">DNA polymerase eta</fullName>
        <ecNumber evidence="5">2.7.7.7</ecNumber>
    </recommendedName>
</protein>
<dbReference type="Pfam" id="PF18439">
    <property type="entry name" value="zf_UBZ"/>
    <property type="match status" value="1"/>
</dbReference>
<evidence type="ECO:0000259" key="20">
    <source>
        <dbReference type="PROSITE" id="PS51907"/>
    </source>
</evidence>
<evidence type="ECO:0000259" key="19">
    <source>
        <dbReference type="PROSITE" id="PS50173"/>
    </source>
</evidence>
<feature type="domain" description="UmuC" evidence="19">
    <location>
        <begin position="10"/>
        <end position="254"/>
    </location>
</feature>
<keyword evidence="7" id="KW-0548">Nucleotidyltransferase</keyword>
<evidence type="ECO:0000256" key="1">
    <source>
        <dbReference type="ARBA" id="ARBA00001936"/>
    </source>
</evidence>
<dbReference type="Gene3D" id="3.40.1170.60">
    <property type="match status" value="1"/>
</dbReference>
<dbReference type="InterPro" id="IPR001126">
    <property type="entry name" value="UmuC"/>
</dbReference>
<comment type="cofactor">
    <cofactor evidence="2">
        <name>Mg(2+)</name>
        <dbReference type="ChEBI" id="CHEBI:18420"/>
    </cofactor>
</comment>
<keyword evidence="11" id="KW-0862">Zinc</keyword>
<evidence type="ECO:0000256" key="6">
    <source>
        <dbReference type="ARBA" id="ARBA00022679"/>
    </source>
</evidence>
<keyword evidence="14" id="KW-0234">DNA repair</keyword>
<dbReference type="FunFam" id="3.40.1170.60:FF:000003">
    <property type="entry name" value="DNA polymerase eta"/>
    <property type="match status" value="1"/>
</dbReference>
<dbReference type="GO" id="GO:0003684">
    <property type="term" value="F:damaged DNA binding"/>
    <property type="evidence" value="ECO:0007669"/>
    <property type="project" value="InterPro"/>
</dbReference>
<dbReference type="InterPro" id="IPR036775">
    <property type="entry name" value="DNA_pol_Y-fam_lit_finger_sf"/>
</dbReference>
<dbReference type="PROSITE" id="PS51907">
    <property type="entry name" value="ZF_UBZ3"/>
    <property type="match status" value="1"/>
</dbReference>
<name>A0AAW2HU20_9NEOP</name>
<dbReference type="EMBL" id="JARGDH010000003">
    <property type="protein sequence ID" value="KAL0273515.1"/>
    <property type="molecule type" value="Genomic_DNA"/>
</dbReference>
<evidence type="ECO:0000256" key="8">
    <source>
        <dbReference type="ARBA" id="ARBA00022723"/>
    </source>
</evidence>
<evidence type="ECO:0000313" key="21">
    <source>
        <dbReference type="EMBL" id="KAL0273515.1"/>
    </source>
</evidence>
<keyword evidence="6" id="KW-0808">Transferase</keyword>
<sequence length="636" mass="71796">MTSGTTKRVVALVDMDCFYCQVETRLNPELKGKPVAVVQYNQWKGGGIIAVNYEAKDKGITRGMRGAEAQALCPDINLVSVPVLRGKADLSKYRSAGEEVAKIFSDFSDCIQRASIDEAYIDLTKAVEERIKNGISLKNESDLKSTYVVGFSELKKNNEEERSTGVRQWINLMKDSLTDSPDFQLTVGAMIVEEMRAQILEKTGFHCSAGIAHNKILAKLIAGLHKPRHQTILPQDNVPELYESLPIHKISSLGGKFGKYVSDKLSIKYMSELYKYSLRELQQTFDEKSGKWLYNIARGIDLDPVTPRLIPESIGCCKNFPGLNMLSTKSSVEKWLRELADEISERLKADLVKNKRRAKLLTVSFYQTAPMSRSDTLTTYEANGIANRALDLLNKFNNAPSQSEDWEPPIKFLGLSAGRFVKEQANIDTFFTNKSTVPQSSQSKQESESISCEPSTSRDPESSENNCNVSVENKTTADESEKSFFLNFLKNNRHKFVKKIPQKNECPPENLNINVDQQEISNESSDLDNQKQCSTYSSDSVKIESSHNNFVYEFKLCEECNQNINILDFFEHLDYHAALKLQSEINAEFNTRSNMSTTPRKSIGTEGNNKRKRLKAAKTETKKLRDIKSFFQVVTK</sequence>
<evidence type="ECO:0000256" key="18">
    <source>
        <dbReference type="SAM" id="MobiDB-lite"/>
    </source>
</evidence>
<evidence type="ECO:0000256" key="15">
    <source>
        <dbReference type="ARBA" id="ARBA00023242"/>
    </source>
</evidence>
<keyword evidence="8" id="KW-0479">Metal-binding</keyword>
<dbReference type="InterPro" id="IPR052230">
    <property type="entry name" value="DNA_polymerase_eta"/>
</dbReference>
<dbReference type="PROSITE" id="PS50173">
    <property type="entry name" value="UMUC"/>
    <property type="match status" value="1"/>
</dbReference>
<feature type="domain" description="UBZ3-type" evidence="20">
    <location>
        <begin position="550"/>
        <end position="584"/>
    </location>
</feature>
<dbReference type="InterPro" id="IPR017961">
    <property type="entry name" value="DNA_pol_Y-fam_little_finger"/>
</dbReference>
<dbReference type="InterPro" id="IPR043128">
    <property type="entry name" value="Rev_trsase/Diguanyl_cyclase"/>
</dbReference>
<dbReference type="Gene3D" id="3.30.70.270">
    <property type="match status" value="1"/>
</dbReference>
<comment type="subcellular location">
    <subcellularLocation>
        <location evidence="3">Nucleus</location>
    </subcellularLocation>
</comment>
<dbReference type="GO" id="GO:0006281">
    <property type="term" value="P:DNA repair"/>
    <property type="evidence" value="ECO:0007669"/>
    <property type="project" value="UniProtKB-KW"/>
</dbReference>
<dbReference type="FunFam" id="1.10.150.20:FF:000014">
    <property type="entry name" value="Polymerase (DNA directed), eta"/>
    <property type="match status" value="1"/>
</dbReference>
<dbReference type="Gene3D" id="3.30.1490.100">
    <property type="entry name" value="DNA polymerase, Y-family, little finger domain"/>
    <property type="match status" value="1"/>
</dbReference>
<dbReference type="InterPro" id="IPR041298">
    <property type="entry name" value="UBZ3"/>
</dbReference>
<evidence type="ECO:0000256" key="11">
    <source>
        <dbReference type="ARBA" id="ARBA00022833"/>
    </source>
</evidence>
<evidence type="ECO:0000256" key="7">
    <source>
        <dbReference type="ARBA" id="ARBA00022695"/>
    </source>
</evidence>
<dbReference type="Pfam" id="PF00817">
    <property type="entry name" value="IMS"/>
    <property type="match status" value="1"/>
</dbReference>
<evidence type="ECO:0000256" key="3">
    <source>
        <dbReference type="ARBA" id="ARBA00004123"/>
    </source>
</evidence>
<comment type="catalytic activity">
    <reaction evidence="17">
        <text>DNA(n) + a 2'-deoxyribonucleoside 5'-triphosphate = DNA(n+1) + diphosphate</text>
        <dbReference type="Rhea" id="RHEA:22508"/>
        <dbReference type="Rhea" id="RHEA-COMP:17339"/>
        <dbReference type="Rhea" id="RHEA-COMP:17340"/>
        <dbReference type="ChEBI" id="CHEBI:33019"/>
        <dbReference type="ChEBI" id="CHEBI:61560"/>
        <dbReference type="ChEBI" id="CHEBI:173112"/>
        <dbReference type="EC" id="2.7.7.7"/>
    </reaction>
</comment>
<evidence type="ECO:0000256" key="4">
    <source>
        <dbReference type="ARBA" id="ARBA00010945"/>
    </source>
</evidence>
<comment type="caution">
    <text evidence="21">The sequence shown here is derived from an EMBL/GenBank/DDBJ whole genome shotgun (WGS) entry which is preliminary data.</text>
</comment>
<evidence type="ECO:0000256" key="12">
    <source>
        <dbReference type="ARBA" id="ARBA00022842"/>
    </source>
</evidence>
<evidence type="ECO:0000256" key="5">
    <source>
        <dbReference type="ARBA" id="ARBA00012417"/>
    </source>
</evidence>
<feature type="compositionally biased region" description="Low complexity" evidence="18">
    <location>
        <begin position="439"/>
        <end position="453"/>
    </location>
</feature>
<dbReference type="SUPFAM" id="SSF100879">
    <property type="entry name" value="Lesion bypass DNA polymerase (Y-family), little finger domain"/>
    <property type="match status" value="1"/>
</dbReference>
<dbReference type="GO" id="GO:0005657">
    <property type="term" value="C:replication fork"/>
    <property type="evidence" value="ECO:0007669"/>
    <property type="project" value="TreeGrafter"/>
</dbReference>
<dbReference type="GO" id="GO:0035861">
    <property type="term" value="C:site of double-strand break"/>
    <property type="evidence" value="ECO:0007669"/>
    <property type="project" value="TreeGrafter"/>
</dbReference>
<dbReference type="GO" id="GO:0005634">
    <property type="term" value="C:nucleus"/>
    <property type="evidence" value="ECO:0007669"/>
    <property type="project" value="UniProtKB-SubCell"/>
</dbReference>
<dbReference type="GO" id="GO:0008270">
    <property type="term" value="F:zinc ion binding"/>
    <property type="evidence" value="ECO:0007669"/>
    <property type="project" value="UniProtKB-KW"/>
</dbReference>
<evidence type="ECO:0000256" key="16">
    <source>
        <dbReference type="ARBA" id="ARBA00044975"/>
    </source>
</evidence>
<dbReference type="AlphaFoldDB" id="A0AAW2HU20"/>
<dbReference type="Gene3D" id="1.10.150.20">
    <property type="entry name" value="5' to 3' exonuclease, C-terminal subdomain"/>
    <property type="match status" value="1"/>
</dbReference>
<comment type="similarity">
    <text evidence="4">Belongs to the DNA polymerase type-Y family.</text>
</comment>
<feature type="region of interest" description="Disordered" evidence="18">
    <location>
        <begin position="432"/>
        <end position="468"/>
    </location>
</feature>
<dbReference type="Pfam" id="PF21704">
    <property type="entry name" value="POLH-Rev1_HhH"/>
    <property type="match status" value="1"/>
</dbReference>
<comment type="cofactor">
    <cofactor evidence="1">
        <name>Mn(2+)</name>
        <dbReference type="ChEBI" id="CHEBI:29035"/>
    </cofactor>
</comment>
<accession>A0AAW2HU20</accession>
<evidence type="ECO:0000256" key="2">
    <source>
        <dbReference type="ARBA" id="ARBA00001946"/>
    </source>
</evidence>
<keyword evidence="15" id="KW-0539">Nucleus</keyword>
<evidence type="ECO:0000256" key="10">
    <source>
        <dbReference type="ARBA" id="ARBA00022771"/>
    </source>
</evidence>
<keyword evidence="12" id="KW-0460">Magnesium</keyword>
<dbReference type="FunFam" id="3.30.1490.100:FF:000007">
    <property type="entry name" value="DNA polymerase eta"/>
    <property type="match status" value="1"/>
</dbReference>
<dbReference type="EC" id="2.7.7.7" evidence="5"/>
<feature type="region of interest" description="Disordered" evidence="18">
    <location>
        <begin position="594"/>
        <end position="618"/>
    </location>
</feature>
<dbReference type="InterPro" id="IPR043502">
    <property type="entry name" value="DNA/RNA_pol_sf"/>
</dbReference>
<reference evidence="21" key="1">
    <citation type="journal article" date="2024" name="Gigascience">
        <title>Chromosome-level genome of the poultry shaft louse Menopon gallinae provides insight into the host-switching and adaptive evolution of parasitic lice.</title>
        <authorList>
            <person name="Xu Y."/>
            <person name="Ma L."/>
            <person name="Liu S."/>
            <person name="Liang Y."/>
            <person name="Liu Q."/>
            <person name="He Z."/>
            <person name="Tian L."/>
            <person name="Duan Y."/>
            <person name="Cai W."/>
            <person name="Li H."/>
            <person name="Song F."/>
        </authorList>
    </citation>
    <scope>NUCLEOTIDE SEQUENCE</scope>
    <source>
        <strain evidence="21">Cailab_2023a</strain>
    </source>
</reference>
<dbReference type="SUPFAM" id="SSF56672">
    <property type="entry name" value="DNA/RNA polymerases"/>
    <property type="match status" value="1"/>
</dbReference>
<organism evidence="21">
    <name type="scientific">Menopon gallinae</name>
    <name type="common">poultry shaft louse</name>
    <dbReference type="NCBI Taxonomy" id="328185"/>
    <lineage>
        <taxon>Eukaryota</taxon>
        <taxon>Metazoa</taxon>
        <taxon>Ecdysozoa</taxon>
        <taxon>Arthropoda</taxon>
        <taxon>Hexapoda</taxon>
        <taxon>Insecta</taxon>
        <taxon>Pterygota</taxon>
        <taxon>Neoptera</taxon>
        <taxon>Paraneoptera</taxon>
        <taxon>Psocodea</taxon>
        <taxon>Troctomorpha</taxon>
        <taxon>Phthiraptera</taxon>
        <taxon>Amblycera</taxon>
        <taxon>Menoponidae</taxon>
        <taxon>Menopon</taxon>
    </lineage>
</organism>
<dbReference type="PANTHER" id="PTHR45873">
    <property type="entry name" value="DNA POLYMERASE ETA"/>
    <property type="match status" value="1"/>
</dbReference>
<dbReference type="Pfam" id="PF11799">
    <property type="entry name" value="IMS_C"/>
    <property type="match status" value="1"/>
</dbReference>
<gene>
    <name evidence="21" type="ORF">PYX00_006152</name>
</gene>
<dbReference type="GO" id="GO:0042276">
    <property type="term" value="P:error-prone translesion synthesis"/>
    <property type="evidence" value="ECO:0007669"/>
    <property type="project" value="TreeGrafter"/>
</dbReference>
<dbReference type="GO" id="GO:0003887">
    <property type="term" value="F:DNA-directed DNA polymerase activity"/>
    <property type="evidence" value="ECO:0007669"/>
    <property type="project" value="UniProtKB-EC"/>
</dbReference>